<organism evidence="1 2">
    <name type="scientific">Candidatus Methanomassiliicoccus intestinalis</name>
    <dbReference type="NCBI Taxonomy" id="1406512"/>
    <lineage>
        <taxon>Archaea</taxon>
        <taxon>Methanobacteriati</taxon>
        <taxon>Thermoplasmatota</taxon>
        <taxon>Thermoplasmata</taxon>
        <taxon>Methanomassiliicoccales</taxon>
        <taxon>Methanomassiliicoccaceae</taxon>
        <taxon>Methanomassiliicoccus</taxon>
    </lineage>
</organism>
<dbReference type="AlphaFoldDB" id="A0A8J8PEV5"/>
<dbReference type="NCBIfam" id="TIGR00266">
    <property type="entry name" value="TIGR00266 family protein"/>
    <property type="match status" value="1"/>
</dbReference>
<dbReference type="PANTHER" id="PTHR43657">
    <property type="entry name" value="TRYPTOPHAN RNA-BINDING ATTENUATOR PROTEIN-LIKE PROTEIN"/>
    <property type="match status" value="1"/>
</dbReference>
<dbReference type="Pfam" id="PF01987">
    <property type="entry name" value="AIM24"/>
    <property type="match status" value="1"/>
</dbReference>
<dbReference type="SUPFAM" id="SSF51219">
    <property type="entry name" value="TRAP-like"/>
    <property type="match status" value="1"/>
</dbReference>
<dbReference type="Gene3D" id="3.60.160.10">
    <property type="entry name" value="Mitochondrial biogenesis AIM24"/>
    <property type="match status" value="1"/>
</dbReference>
<dbReference type="EMBL" id="LVVT01000001">
    <property type="protein sequence ID" value="TQS84516.1"/>
    <property type="molecule type" value="Genomic_DNA"/>
</dbReference>
<evidence type="ECO:0000313" key="2">
    <source>
        <dbReference type="Proteomes" id="UP000752814"/>
    </source>
</evidence>
<comment type="caution">
    <text evidence="1">The sequence shown here is derived from an EMBL/GenBank/DDBJ whole genome shotgun (WGS) entry which is preliminary data.</text>
</comment>
<dbReference type="InterPro" id="IPR002838">
    <property type="entry name" value="AIM24"/>
</dbReference>
<dbReference type="Proteomes" id="UP000752814">
    <property type="component" value="Unassembled WGS sequence"/>
</dbReference>
<dbReference type="InterPro" id="IPR036983">
    <property type="entry name" value="AIM24_sf"/>
</dbReference>
<dbReference type="InterPro" id="IPR016031">
    <property type="entry name" value="Trp_RNA-bd_attenuator-like_dom"/>
</dbReference>
<dbReference type="PANTHER" id="PTHR43657:SF1">
    <property type="entry name" value="ALTERED INHERITANCE OF MITOCHONDRIA PROTEIN 24, MITOCHONDRIAL"/>
    <property type="match status" value="1"/>
</dbReference>
<sequence length="226" mass="24364">MNYKIIGDNLQIAEIELEAGETVYSESGTMKYMSENITMETNTKGGLLKGLKRTFSGDTLFITNFKSEGKKGIVAFGGTFPGKIIPLDMQGRSFICQGSSFLCAQDGIDLDLSVQKKLGSAVFGGEGLLLQKISGNGTAFIAACGDVAEFDLQPGEVLKVSTSNAVLWEDSVQYEIQRIKGIKNMLFGGEGIFVTILRGPGKVIVQSMTPRDLAFAIYELIPHNQG</sequence>
<evidence type="ECO:0008006" key="3">
    <source>
        <dbReference type="Google" id="ProtNLM"/>
    </source>
</evidence>
<accession>A0A8J8PEV5</accession>
<protein>
    <recommendedName>
        <fullName evidence="3">TIGR00266 family protein</fullName>
    </recommendedName>
</protein>
<proteinExistence type="predicted"/>
<gene>
    <name evidence="1" type="ORF">A3207_00275</name>
</gene>
<name>A0A8J8PEV5_9ARCH</name>
<dbReference type="RefSeq" id="WP_400203436.1">
    <property type="nucleotide sequence ID" value="NZ_CAYAYE010000029.1"/>
</dbReference>
<evidence type="ECO:0000313" key="1">
    <source>
        <dbReference type="EMBL" id="TQS84516.1"/>
    </source>
</evidence>
<reference evidence="1" key="1">
    <citation type="submission" date="2016-03" db="EMBL/GenBank/DDBJ databases">
        <authorList>
            <person name="Borrel G."/>
            <person name="Mccann A."/>
            <person name="O'Toole P.W."/>
        </authorList>
    </citation>
    <scope>NUCLEOTIDE SEQUENCE</scope>
    <source>
        <strain evidence="1">183</strain>
    </source>
</reference>